<keyword evidence="3" id="KW-0238">DNA-binding</keyword>
<dbReference type="PANTHER" id="PTHR31194">
    <property type="entry name" value="SHN SHINE , DNA BINDING / TRANSCRIPTION FACTOR"/>
    <property type="match status" value="1"/>
</dbReference>
<dbReference type="RefSeq" id="XP_024387702.1">
    <property type="nucleotide sequence ID" value="XM_024531934.2"/>
</dbReference>
<reference evidence="8 10" key="2">
    <citation type="journal article" date="2018" name="Plant J.">
        <title>The Physcomitrella patens chromosome-scale assembly reveals moss genome structure and evolution.</title>
        <authorList>
            <person name="Lang D."/>
            <person name="Ullrich K.K."/>
            <person name="Murat F."/>
            <person name="Fuchs J."/>
            <person name="Jenkins J."/>
            <person name="Haas F.B."/>
            <person name="Piednoel M."/>
            <person name="Gundlach H."/>
            <person name="Van Bel M."/>
            <person name="Meyberg R."/>
            <person name="Vives C."/>
            <person name="Morata J."/>
            <person name="Symeonidi A."/>
            <person name="Hiss M."/>
            <person name="Muchero W."/>
            <person name="Kamisugi Y."/>
            <person name="Saleh O."/>
            <person name="Blanc G."/>
            <person name="Decker E.L."/>
            <person name="van Gessel N."/>
            <person name="Grimwood J."/>
            <person name="Hayes R.D."/>
            <person name="Graham S.W."/>
            <person name="Gunter L.E."/>
            <person name="McDaniel S.F."/>
            <person name="Hoernstein S.N.W."/>
            <person name="Larsson A."/>
            <person name="Li F.W."/>
            <person name="Perroud P.F."/>
            <person name="Phillips J."/>
            <person name="Ranjan P."/>
            <person name="Rokshar D.S."/>
            <person name="Rothfels C.J."/>
            <person name="Schneider L."/>
            <person name="Shu S."/>
            <person name="Stevenson D.W."/>
            <person name="Thummler F."/>
            <person name="Tillich M."/>
            <person name="Villarreal Aguilar J.C."/>
            <person name="Widiez T."/>
            <person name="Wong G.K."/>
            <person name="Wymore A."/>
            <person name="Zhang Y."/>
            <person name="Zimmer A.D."/>
            <person name="Quatrano R.S."/>
            <person name="Mayer K.F.X."/>
            <person name="Goodstein D."/>
            <person name="Casacuberta J.M."/>
            <person name="Vandepoele K."/>
            <person name="Reski R."/>
            <person name="Cuming A.C."/>
            <person name="Tuskan G.A."/>
            <person name="Maumus F."/>
            <person name="Salse J."/>
            <person name="Schmutz J."/>
            <person name="Rensing S.A."/>
        </authorList>
    </citation>
    <scope>NUCLEOTIDE SEQUENCE [LARGE SCALE GENOMIC DNA]</scope>
    <source>
        <strain evidence="9 10">cv. Gransden 2004</strain>
    </source>
</reference>
<proteinExistence type="predicted"/>
<evidence type="ECO:0000313" key="9">
    <source>
        <dbReference type="EnsemblPlants" id="PAC:32899823.CDS.1"/>
    </source>
</evidence>
<dbReference type="Proteomes" id="UP000006727">
    <property type="component" value="Chromosome 10"/>
</dbReference>
<feature type="compositionally biased region" description="Acidic residues" evidence="6">
    <location>
        <begin position="97"/>
        <end position="109"/>
    </location>
</feature>
<evidence type="ECO:0000256" key="1">
    <source>
        <dbReference type="ARBA" id="ARBA00004123"/>
    </source>
</evidence>
<dbReference type="FunFam" id="3.30.730.10:FF:000001">
    <property type="entry name" value="Ethylene-responsive transcription factor 2"/>
    <property type="match status" value="1"/>
</dbReference>
<dbReference type="GO" id="GO:0000976">
    <property type="term" value="F:transcription cis-regulatory region binding"/>
    <property type="evidence" value="ECO:0000318"/>
    <property type="project" value="GO_Central"/>
</dbReference>
<dbReference type="Gene3D" id="3.30.730.10">
    <property type="entry name" value="AP2/ERF domain"/>
    <property type="match status" value="1"/>
</dbReference>
<organism evidence="8">
    <name type="scientific">Physcomitrium patens</name>
    <name type="common">Spreading-leaved earth moss</name>
    <name type="synonym">Physcomitrella patens</name>
    <dbReference type="NCBI Taxonomy" id="3218"/>
    <lineage>
        <taxon>Eukaryota</taxon>
        <taxon>Viridiplantae</taxon>
        <taxon>Streptophyta</taxon>
        <taxon>Embryophyta</taxon>
        <taxon>Bryophyta</taxon>
        <taxon>Bryophytina</taxon>
        <taxon>Bryopsida</taxon>
        <taxon>Funariidae</taxon>
        <taxon>Funariales</taxon>
        <taxon>Funariaceae</taxon>
        <taxon>Physcomitrium</taxon>
    </lineage>
</organism>
<dbReference type="SUPFAM" id="SSF54171">
    <property type="entry name" value="DNA-binding domain"/>
    <property type="match status" value="1"/>
</dbReference>
<dbReference type="Gramene" id="Pp3c10_6570V3.2">
    <property type="protein sequence ID" value="PAC:32899824.CDS.1"/>
    <property type="gene ID" value="Pp3c10_6570"/>
</dbReference>
<dbReference type="InterPro" id="IPR050913">
    <property type="entry name" value="AP2/ERF_ERF"/>
</dbReference>
<reference evidence="9" key="3">
    <citation type="submission" date="2020-12" db="UniProtKB">
        <authorList>
            <consortium name="EnsemblPlants"/>
        </authorList>
    </citation>
    <scope>IDENTIFICATION</scope>
</reference>
<dbReference type="InterPro" id="IPR001471">
    <property type="entry name" value="AP2/ERF_dom"/>
</dbReference>
<keyword evidence="2" id="KW-0805">Transcription regulation</keyword>
<dbReference type="PANTHER" id="PTHR31194:SF140">
    <property type="entry name" value="ETHYLENE-RESPONSIVE TRANSCRIPTION FACTOR CRF2"/>
    <property type="match status" value="1"/>
</dbReference>
<dbReference type="PaxDb" id="3218-PP1S293_60V6.1"/>
<evidence type="ECO:0000313" key="8">
    <source>
        <dbReference type="EMBL" id="PNR46391.1"/>
    </source>
</evidence>
<dbReference type="EnsemblPlants" id="Pp3c10_6570V3.1">
    <property type="protein sequence ID" value="PAC:32899823.CDS.1"/>
    <property type="gene ID" value="Pp3c10_6570"/>
</dbReference>
<keyword evidence="4" id="KW-0804">Transcription</keyword>
<dbReference type="PROSITE" id="PS51032">
    <property type="entry name" value="AP2_ERF"/>
    <property type="match status" value="1"/>
</dbReference>
<feature type="region of interest" description="Disordered" evidence="6">
    <location>
        <begin position="92"/>
        <end position="116"/>
    </location>
</feature>
<dbReference type="EMBL" id="ABEU02000010">
    <property type="protein sequence ID" value="PNR46391.1"/>
    <property type="molecule type" value="Genomic_DNA"/>
</dbReference>
<evidence type="ECO:0000256" key="5">
    <source>
        <dbReference type="ARBA" id="ARBA00023242"/>
    </source>
</evidence>
<feature type="domain" description="AP2/ERF" evidence="7">
    <location>
        <begin position="221"/>
        <end position="278"/>
    </location>
</feature>
<evidence type="ECO:0000256" key="6">
    <source>
        <dbReference type="SAM" id="MobiDB-lite"/>
    </source>
</evidence>
<name>A0A2K1JXY6_PHYPA</name>
<dbReference type="InterPro" id="IPR016177">
    <property type="entry name" value="DNA-bd_dom_sf"/>
</dbReference>
<dbReference type="GO" id="GO:0005634">
    <property type="term" value="C:nucleus"/>
    <property type="evidence" value="ECO:0000318"/>
    <property type="project" value="GO_Central"/>
</dbReference>
<evidence type="ECO:0000256" key="2">
    <source>
        <dbReference type="ARBA" id="ARBA00023015"/>
    </source>
</evidence>
<dbReference type="KEGG" id="ppp:112288086"/>
<dbReference type="GeneID" id="112288086"/>
<dbReference type="PRINTS" id="PR00367">
    <property type="entry name" value="ETHRSPELEMNT"/>
</dbReference>
<dbReference type="Pfam" id="PF00847">
    <property type="entry name" value="AP2"/>
    <property type="match status" value="1"/>
</dbReference>
<dbReference type="OrthoDB" id="1917565at2759"/>
<comment type="subcellular location">
    <subcellularLocation>
        <location evidence="1">Nucleus</location>
    </subcellularLocation>
</comment>
<keyword evidence="10" id="KW-1185">Reference proteome</keyword>
<dbReference type="AlphaFoldDB" id="A0A2K1JXY6"/>
<evidence type="ECO:0000256" key="3">
    <source>
        <dbReference type="ARBA" id="ARBA00023125"/>
    </source>
</evidence>
<evidence type="ECO:0000256" key="4">
    <source>
        <dbReference type="ARBA" id="ARBA00023163"/>
    </source>
</evidence>
<dbReference type="CDD" id="cd00018">
    <property type="entry name" value="AP2"/>
    <property type="match status" value="1"/>
</dbReference>
<dbReference type="SMART" id="SM00380">
    <property type="entry name" value="AP2"/>
    <property type="match status" value="1"/>
</dbReference>
<dbReference type="InterPro" id="IPR036955">
    <property type="entry name" value="AP2/ERF_dom_sf"/>
</dbReference>
<accession>A0A2K1JXY6</accession>
<feature type="region of interest" description="Disordered" evidence="6">
    <location>
        <begin position="1"/>
        <end position="40"/>
    </location>
</feature>
<sequence length="536" mass="58001">MPGYSEIFSSGVKPDSPPKRKTFTVAPRKALKRDYSSSSDDEGVVLRFQRVPKRVRVICTDPDATDSSGDEEDSFQLARNPHKRFVQEIQMESQSITEDEFSSDNEFNETETQSSHSAFTAETMLCPVSYASPGDRESMLESSNFYDKSWQSRLKAPKVSEKKVPRVTATLAAAKTKNSSAAPSVSVGKSIAVFNAKPLASTKPAAIADSVPAKSDGKPQKYRGVRQRPWGKWAAEIRDPSKGVRLWLGTYDTAEQAAEAYDKAAREIRGPTAHTNFSAGRKVEVATTTKSACEVLSKKSTKKVEALAKGSRSCKKEGVTCERKEVEVGRGGCSSEPLCAVEVERIMDADSTESCMQRCEVEGLHMLDMCGSIGEELMGDDLLFDNLSDDFENSGDDLDSLSEKCGYFMGSPSSFSVDGSEGSPCSNLTACEPFSTEAGVDNSFGSSSENSSDSESLNESNCLVEVQSACDLGEVFLSDNFLFDFPGVDGDCGASADLLDISTGFSFLEGDLGNLAFDCDENESMNWLNISDVLVV</sequence>
<evidence type="ECO:0000259" key="7">
    <source>
        <dbReference type="PROSITE" id="PS51032"/>
    </source>
</evidence>
<dbReference type="Gramene" id="Pp3c10_6570V3.1">
    <property type="protein sequence ID" value="PAC:32899823.CDS.1"/>
    <property type="gene ID" value="Pp3c10_6570"/>
</dbReference>
<protein>
    <recommendedName>
        <fullName evidence="7">AP2/ERF domain-containing protein</fullName>
    </recommendedName>
</protein>
<dbReference type="GO" id="GO:0003700">
    <property type="term" value="F:DNA-binding transcription factor activity"/>
    <property type="evidence" value="ECO:0000318"/>
    <property type="project" value="GO_Central"/>
</dbReference>
<reference evidence="8 10" key="1">
    <citation type="journal article" date="2008" name="Science">
        <title>The Physcomitrella genome reveals evolutionary insights into the conquest of land by plants.</title>
        <authorList>
            <person name="Rensing S."/>
            <person name="Lang D."/>
            <person name="Zimmer A."/>
            <person name="Terry A."/>
            <person name="Salamov A."/>
            <person name="Shapiro H."/>
            <person name="Nishiyama T."/>
            <person name="Perroud P.-F."/>
            <person name="Lindquist E."/>
            <person name="Kamisugi Y."/>
            <person name="Tanahashi T."/>
            <person name="Sakakibara K."/>
            <person name="Fujita T."/>
            <person name="Oishi K."/>
            <person name="Shin-I T."/>
            <person name="Kuroki Y."/>
            <person name="Toyoda A."/>
            <person name="Suzuki Y."/>
            <person name="Hashimoto A."/>
            <person name="Yamaguchi K."/>
            <person name="Sugano A."/>
            <person name="Kohara Y."/>
            <person name="Fujiyama A."/>
            <person name="Anterola A."/>
            <person name="Aoki S."/>
            <person name="Ashton N."/>
            <person name="Barbazuk W.B."/>
            <person name="Barker E."/>
            <person name="Bennetzen J."/>
            <person name="Bezanilla M."/>
            <person name="Blankenship R."/>
            <person name="Cho S.H."/>
            <person name="Dutcher S."/>
            <person name="Estelle M."/>
            <person name="Fawcett J.A."/>
            <person name="Gundlach H."/>
            <person name="Hanada K."/>
            <person name="Heyl A."/>
            <person name="Hicks K.A."/>
            <person name="Hugh J."/>
            <person name="Lohr M."/>
            <person name="Mayer K."/>
            <person name="Melkozernov A."/>
            <person name="Murata T."/>
            <person name="Nelson D."/>
            <person name="Pils B."/>
            <person name="Prigge M."/>
            <person name="Reiss B."/>
            <person name="Renner T."/>
            <person name="Rombauts S."/>
            <person name="Rushton P."/>
            <person name="Sanderfoot A."/>
            <person name="Schween G."/>
            <person name="Shiu S.-H."/>
            <person name="Stueber K."/>
            <person name="Theodoulou F.L."/>
            <person name="Tu H."/>
            <person name="Van de Peer Y."/>
            <person name="Verrier P.J."/>
            <person name="Waters E."/>
            <person name="Wood A."/>
            <person name="Yang L."/>
            <person name="Cove D."/>
            <person name="Cuming A."/>
            <person name="Hasebe M."/>
            <person name="Lucas S."/>
            <person name="Mishler D.B."/>
            <person name="Reski R."/>
            <person name="Grigoriev I."/>
            <person name="Quatrano R.S."/>
            <person name="Boore J.L."/>
        </authorList>
    </citation>
    <scope>NUCLEOTIDE SEQUENCE [LARGE SCALE GENOMIC DNA]</scope>
    <source>
        <strain evidence="9 10">cv. Gransden 2004</strain>
    </source>
</reference>
<evidence type="ECO:0000313" key="10">
    <source>
        <dbReference type="Proteomes" id="UP000006727"/>
    </source>
</evidence>
<dbReference type="EnsemblPlants" id="Pp3c10_6570V3.2">
    <property type="protein sequence ID" value="PAC:32899824.CDS.1"/>
    <property type="gene ID" value="Pp3c10_6570"/>
</dbReference>
<gene>
    <name evidence="9" type="primary">LOC112288086</name>
    <name evidence="8" type="ORF">PHYPA_013510</name>
</gene>
<keyword evidence="5" id="KW-0539">Nucleus</keyword>